<evidence type="ECO:0000313" key="3">
    <source>
        <dbReference type="Proteomes" id="UP000295710"/>
    </source>
</evidence>
<keyword evidence="3" id="KW-1185">Reference proteome</keyword>
<keyword evidence="1" id="KW-0472">Membrane</keyword>
<accession>A0A4R4FFZ2</accession>
<keyword evidence="1" id="KW-1133">Transmembrane helix</keyword>
<name>A0A4R4FFZ2_9FIRM</name>
<proteinExistence type="predicted"/>
<dbReference type="AlphaFoldDB" id="A0A4R4FFZ2"/>
<dbReference type="EMBL" id="SMMX01000007">
    <property type="protein sequence ID" value="TDA21713.1"/>
    <property type="molecule type" value="Genomic_DNA"/>
</dbReference>
<comment type="caution">
    <text evidence="2">The sequence shown here is derived from an EMBL/GenBank/DDBJ whole genome shotgun (WGS) entry which is preliminary data.</text>
</comment>
<keyword evidence="1" id="KW-0812">Transmembrane</keyword>
<evidence type="ECO:0000256" key="1">
    <source>
        <dbReference type="SAM" id="Phobius"/>
    </source>
</evidence>
<dbReference type="Proteomes" id="UP000295710">
    <property type="component" value="Unassembled WGS sequence"/>
</dbReference>
<sequence>MTLPKIEIIHVSEYGVTKFRFMDGEGGTVQGELAKSGDRACIGPEKFKEGGNSIYVWMEDEDGGKVEDSECSKQVLVDTAAPDIQLWAPSGLDAWYQREALLSVRCRDGEKGSQIEQISAYAGKQLLGTTTNAQAAFLISQKSIQGNGVPVTVCAVDKAGNKKEVSRRMYIDSAPPVIAIQGIDNYMITSRPAEVCFRAEDDNILDSVTVRNMRESPEGDVEELPENEWLSEEEASVMRQRLSEDGIYKMELTASDRAGFVRSQSAQVIVDKKNPVIRFVDELDGRFVREFRWNHTLEETIKDFTTYAYEIRLDGKMYPPGKKVKTEGVHTFQVKAVDAAGNRAEARARFIIDRTPPEIVFADVEEGREYEEACTFKVLLENKNDRIEEIWINGEEQAVNARSKVYQYTVQEYGEHIVKVKACDKAGNRSEADLGFEIVKKETIFEKIIKPVKKRFVPEGKSVKEIEGRPDGRAVQRGPVLILFTAAAGTAAGIACYRKWKK</sequence>
<feature type="transmembrane region" description="Helical" evidence="1">
    <location>
        <begin position="478"/>
        <end position="497"/>
    </location>
</feature>
<protein>
    <submittedName>
        <fullName evidence="2">Uncharacterized protein</fullName>
    </submittedName>
</protein>
<gene>
    <name evidence="2" type="ORF">E1963_10265</name>
</gene>
<organism evidence="2 3">
    <name type="scientific">Extibacter muris</name>
    <dbReference type="NCBI Taxonomy" id="1796622"/>
    <lineage>
        <taxon>Bacteria</taxon>
        <taxon>Bacillati</taxon>
        <taxon>Bacillota</taxon>
        <taxon>Clostridia</taxon>
        <taxon>Lachnospirales</taxon>
        <taxon>Lachnospiraceae</taxon>
        <taxon>Extibacter</taxon>
    </lineage>
</organism>
<evidence type="ECO:0000313" key="2">
    <source>
        <dbReference type="EMBL" id="TDA21713.1"/>
    </source>
</evidence>
<reference evidence="2 3" key="1">
    <citation type="journal article" date="2016" name="Nat. Microbiol.">
        <title>The Mouse Intestinal Bacterial Collection (miBC) provides host-specific insight into cultured diversity and functional potential of the gut microbiota.</title>
        <authorList>
            <person name="Lagkouvardos I."/>
            <person name="Pukall R."/>
            <person name="Abt B."/>
            <person name="Foesel B.U."/>
            <person name="Meier-Kolthoff J.P."/>
            <person name="Kumar N."/>
            <person name="Bresciani A."/>
            <person name="Martinez I."/>
            <person name="Just S."/>
            <person name="Ziegler C."/>
            <person name="Brugiroux S."/>
            <person name="Garzetti D."/>
            <person name="Wenning M."/>
            <person name="Bui T.P."/>
            <person name="Wang J."/>
            <person name="Hugenholtz F."/>
            <person name="Plugge C.M."/>
            <person name="Peterson D.A."/>
            <person name="Hornef M.W."/>
            <person name="Baines J.F."/>
            <person name="Smidt H."/>
            <person name="Walter J."/>
            <person name="Kristiansen K."/>
            <person name="Nielsen H.B."/>
            <person name="Haller D."/>
            <person name="Overmann J."/>
            <person name="Stecher B."/>
            <person name="Clavel T."/>
        </authorList>
    </citation>
    <scope>NUCLEOTIDE SEQUENCE [LARGE SCALE GENOMIC DNA]</scope>
    <source>
        <strain evidence="2 3">DSM 28560</strain>
    </source>
</reference>